<sequence>EIGDDGAVGLERIGFLNWGSRVRVLPGAWSGLGSGGLVGQVRGSYIYLQDGDVSGLSWPLSWERPVEAIR</sequence>
<accession>X0X0B9</accession>
<feature type="non-terminal residue" evidence="1">
    <location>
        <position position="1"/>
    </location>
</feature>
<dbReference type="AlphaFoldDB" id="X0X0B9"/>
<comment type="caution">
    <text evidence="1">The sequence shown here is derived from an EMBL/GenBank/DDBJ whole genome shotgun (WGS) entry which is preliminary data.</text>
</comment>
<proteinExistence type="predicted"/>
<dbReference type="EMBL" id="BARS01048989">
    <property type="protein sequence ID" value="GAG28897.1"/>
    <property type="molecule type" value="Genomic_DNA"/>
</dbReference>
<gene>
    <name evidence="1" type="ORF">S01H1_73325</name>
</gene>
<evidence type="ECO:0000313" key="1">
    <source>
        <dbReference type="EMBL" id="GAG28897.1"/>
    </source>
</evidence>
<reference evidence="1" key="1">
    <citation type="journal article" date="2014" name="Front. Microbiol.">
        <title>High frequency of phylogenetically diverse reductive dehalogenase-homologous genes in deep subseafloor sedimentary metagenomes.</title>
        <authorList>
            <person name="Kawai M."/>
            <person name="Futagami T."/>
            <person name="Toyoda A."/>
            <person name="Takaki Y."/>
            <person name="Nishi S."/>
            <person name="Hori S."/>
            <person name="Arai W."/>
            <person name="Tsubouchi T."/>
            <person name="Morono Y."/>
            <person name="Uchiyama I."/>
            <person name="Ito T."/>
            <person name="Fujiyama A."/>
            <person name="Inagaki F."/>
            <person name="Takami H."/>
        </authorList>
    </citation>
    <scope>NUCLEOTIDE SEQUENCE</scope>
    <source>
        <strain evidence="1">Expedition CK06-06</strain>
    </source>
</reference>
<organism evidence="1">
    <name type="scientific">marine sediment metagenome</name>
    <dbReference type="NCBI Taxonomy" id="412755"/>
    <lineage>
        <taxon>unclassified sequences</taxon>
        <taxon>metagenomes</taxon>
        <taxon>ecological metagenomes</taxon>
    </lineage>
</organism>
<protein>
    <submittedName>
        <fullName evidence="1">Uncharacterized protein</fullName>
    </submittedName>
</protein>
<name>X0X0B9_9ZZZZ</name>